<feature type="signal peptide" evidence="1">
    <location>
        <begin position="1"/>
        <end position="22"/>
    </location>
</feature>
<organism evidence="2 3">
    <name type="scientific">Neoarthrinium moseri</name>
    <dbReference type="NCBI Taxonomy" id="1658444"/>
    <lineage>
        <taxon>Eukaryota</taxon>
        <taxon>Fungi</taxon>
        <taxon>Dikarya</taxon>
        <taxon>Ascomycota</taxon>
        <taxon>Pezizomycotina</taxon>
        <taxon>Sordariomycetes</taxon>
        <taxon>Xylariomycetidae</taxon>
        <taxon>Amphisphaeriales</taxon>
        <taxon>Apiosporaceae</taxon>
        <taxon>Neoarthrinium</taxon>
    </lineage>
</organism>
<dbReference type="AlphaFoldDB" id="A0A9P9WVN7"/>
<evidence type="ECO:0000256" key="1">
    <source>
        <dbReference type="SAM" id="SignalP"/>
    </source>
</evidence>
<keyword evidence="1" id="KW-0732">Signal</keyword>
<dbReference type="EMBL" id="JAFIMR010000003">
    <property type="protein sequence ID" value="KAI1880058.1"/>
    <property type="molecule type" value="Genomic_DNA"/>
</dbReference>
<protein>
    <submittedName>
        <fullName evidence="2">Uncharacterized protein</fullName>
    </submittedName>
</protein>
<evidence type="ECO:0000313" key="3">
    <source>
        <dbReference type="Proteomes" id="UP000829685"/>
    </source>
</evidence>
<proteinExistence type="predicted"/>
<evidence type="ECO:0000313" key="2">
    <source>
        <dbReference type="EMBL" id="KAI1880058.1"/>
    </source>
</evidence>
<gene>
    <name evidence="2" type="ORF">JX265_001679</name>
</gene>
<reference evidence="2" key="1">
    <citation type="submission" date="2021-03" db="EMBL/GenBank/DDBJ databases">
        <title>Revisited historic fungal species revealed as producer of novel bioactive compounds through whole genome sequencing and comparative genomics.</title>
        <authorList>
            <person name="Vignolle G.A."/>
            <person name="Hochenegger N."/>
            <person name="Mach R.L."/>
            <person name="Mach-Aigner A.R."/>
            <person name="Javad Rahimi M."/>
            <person name="Salim K.A."/>
            <person name="Chan C.M."/>
            <person name="Lim L.B.L."/>
            <person name="Cai F."/>
            <person name="Druzhinina I.S."/>
            <person name="U'Ren J.M."/>
            <person name="Derntl C."/>
        </authorList>
    </citation>
    <scope>NUCLEOTIDE SEQUENCE</scope>
    <source>
        <strain evidence="2">TUCIM 5799</strain>
    </source>
</reference>
<feature type="chain" id="PRO_5040206336" evidence="1">
    <location>
        <begin position="23"/>
        <end position="172"/>
    </location>
</feature>
<name>A0A9P9WVN7_9PEZI</name>
<sequence>MKIGVVLLTVAASSLATAAVVADRPPTNENLEHNVTSEVRDLVLEKRRSSCGEGMTRQGEWKSAVDCLLGKFDDKLYLDNKKWKYCMRGETVAFVCPYSGGYKSKDDIKATFKWVSDTCVYNPPFQVNGQYMDQMGYNQVSGGQGDWTAGIAEVKDHFCDKNYYGENGKLDN</sequence>
<keyword evidence="3" id="KW-1185">Reference proteome</keyword>
<dbReference type="Proteomes" id="UP000829685">
    <property type="component" value="Unassembled WGS sequence"/>
</dbReference>
<accession>A0A9P9WVN7</accession>
<comment type="caution">
    <text evidence="2">The sequence shown here is derived from an EMBL/GenBank/DDBJ whole genome shotgun (WGS) entry which is preliminary data.</text>
</comment>